<dbReference type="Pfam" id="PF00067">
    <property type="entry name" value="p450"/>
    <property type="match status" value="1"/>
</dbReference>
<dbReference type="PANTHER" id="PTHR46300">
    <property type="entry name" value="P450, PUTATIVE (EUROFUNG)-RELATED-RELATED"/>
    <property type="match status" value="1"/>
</dbReference>
<evidence type="ECO:0000256" key="9">
    <source>
        <dbReference type="SAM" id="MobiDB-lite"/>
    </source>
</evidence>
<keyword evidence="10" id="KW-0472">Membrane</keyword>
<dbReference type="FunFam" id="1.10.630.10:FF:000072">
    <property type="entry name" value="3-hydroxyphenylacetate 6 hydroxylase"/>
    <property type="match status" value="1"/>
</dbReference>
<evidence type="ECO:0000256" key="10">
    <source>
        <dbReference type="SAM" id="Phobius"/>
    </source>
</evidence>
<evidence type="ECO:0000256" key="7">
    <source>
        <dbReference type="ARBA" id="ARBA00060591"/>
    </source>
</evidence>
<evidence type="ECO:0000256" key="5">
    <source>
        <dbReference type="ARBA" id="ARBA00023004"/>
    </source>
</evidence>
<keyword evidence="3 8" id="KW-0479">Metal-binding</keyword>
<evidence type="ECO:0000256" key="1">
    <source>
        <dbReference type="ARBA" id="ARBA00010617"/>
    </source>
</evidence>
<evidence type="ECO:0000256" key="8">
    <source>
        <dbReference type="PIRSR" id="PIRSR602401-1"/>
    </source>
</evidence>
<dbReference type="InterPro" id="IPR001810">
    <property type="entry name" value="F-box_dom"/>
</dbReference>
<feature type="compositionally biased region" description="Basic and acidic residues" evidence="9">
    <location>
        <begin position="568"/>
        <end position="579"/>
    </location>
</feature>
<proteinExistence type="inferred from homology"/>
<feature type="binding site" description="axial binding residue" evidence="8">
    <location>
        <position position="449"/>
    </location>
    <ligand>
        <name>heme</name>
        <dbReference type="ChEBI" id="CHEBI:30413"/>
    </ligand>
    <ligandPart>
        <name>Fe</name>
        <dbReference type="ChEBI" id="CHEBI:18248"/>
    </ligandPart>
</feature>
<dbReference type="GO" id="GO:0004497">
    <property type="term" value="F:monooxygenase activity"/>
    <property type="evidence" value="ECO:0007669"/>
    <property type="project" value="UniProtKB-KW"/>
</dbReference>
<feature type="region of interest" description="Disordered" evidence="9">
    <location>
        <begin position="567"/>
        <end position="605"/>
    </location>
</feature>
<evidence type="ECO:0000259" key="11">
    <source>
        <dbReference type="PROSITE" id="PS50181"/>
    </source>
</evidence>
<dbReference type="InterPro" id="IPR050364">
    <property type="entry name" value="Cytochrome_P450_fung"/>
</dbReference>
<feature type="domain" description="F-box" evidence="11">
    <location>
        <begin position="615"/>
        <end position="661"/>
    </location>
</feature>
<dbReference type="EMBL" id="CAAKMV010000151">
    <property type="protein sequence ID" value="VIO61097.1"/>
    <property type="molecule type" value="Genomic_DNA"/>
</dbReference>
<dbReference type="PANTHER" id="PTHR46300:SF9">
    <property type="entry name" value="P450, PUTATIVE-RELATED"/>
    <property type="match status" value="1"/>
</dbReference>
<evidence type="ECO:0000256" key="4">
    <source>
        <dbReference type="ARBA" id="ARBA00023002"/>
    </source>
</evidence>
<feature type="transmembrane region" description="Helical" evidence="10">
    <location>
        <begin position="21"/>
        <end position="40"/>
    </location>
</feature>
<protein>
    <recommendedName>
        <fullName evidence="11">F-box domain-containing protein</fullName>
    </recommendedName>
</protein>
<reference evidence="12" key="1">
    <citation type="submission" date="2019-04" db="EMBL/GenBank/DDBJ databases">
        <authorList>
            <person name="Melise S."/>
            <person name="Noan J."/>
            <person name="Okalmin O."/>
        </authorList>
    </citation>
    <scope>NUCLEOTIDE SEQUENCE</scope>
    <source>
        <strain evidence="12">FN9</strain>
    </source>
</reference>
<name>A0A4E9EED3_GIBZA</name>
<comment type="similarity">
    <text evidence="1">Belongs to the cytochrome P450 family.</text>
</comment>
<dbReference type="InterPro" id="IPR001128">
    <property type="entry name" value="Cyt_P450"/>
</dbReference>
<dbReference type="SUPFAM" id="SSF52047">
    <property type="entry name" value="RNI-like"/>
    <property type="match status" value="1"/>
</dbReference>
<evidence type="ECO:0000313" key="12">
    <source>
        <dbReference type="EMBL" id="VIO61097.1"/>
    </source>
</evidence>
<dbReference type="PRINTS" id="PR00463">
    <property type="entry name" value="EP450I"/>
</dbReference>
<keyword evidence="6" id="KW-0503">Monooxygenase</keyword>
<dbReference type="PRINTS" id="PR00385">
    <property type="entry name" value="P450"/>
</dbReference>
<dbReference type="GO" id="GO:0020037">
    <property type="term" value="F:heme binding"/>
    <property type="evidence" value="ECO:0007669"/>
    <property type="project" value="InterPro"/>
</dbReference>
<sequence length="1170" mass="132090">MTIANILLSLNDKVQKNKGQSILITLFIAPLVYILVNELVRHNARISNLDGPWGLPLIGNIRDIKVNASEKYREWAKKYGPVYQIQLGNIPIVVVNSAAAARHIFGANAQALSSRPEFYTFHKVLSDTAGTTIGTSPYSDSLKRRRKGAASALNRPSVATYVDHLDVETREFIKELIEYGNNGKSPVDPMPMIQRLSLSLALTLNWGVRLKSQKDNLFAEITHVEEEISRFRSTTGNLQDYIPLLRLNPFNFHSSKAREMRNRRDKYLTALNDGLDERIKNGTSKPCIQANVIMDKEAKLNKDELTSISLTMLSGGLDTVTTLVAWFVAYLSQHPEIQDKAVSEIGKFFSQKEPMCDANDDQKCEYVVALVKESLRYYTVLRLALPRASIRDIIYEGVKIPKGTVVFLNAWACNMDEQVWSDPQEFRPERWLEQPEAPLFTYGVGYRMCAGSLLANRELYLLYMRLLNSVKIEQFDNVDCHPVRGNLDPTSLVAMPRRYKASFTPRSPDDLKKALAVEPETYNIYTIFPPLAQYHKDKMSLRRSSRLTKVGDNQQEVADLAHQVISSEPKRGSKRKIELSDPNLSTKGAPKTAKTKHAASKTKKPCIQSSNALKIDRLSNLPPEILSMVVNNIKEKSTLSRLSRTCKKYDLLITPLLYKRISVAAMFHAHIGKLIRTLEPHLSIQQRKQLKKEGTYKGQKDIYPSNLRPDEKPICANHVRQLVIGSVQAGRNHDYIVHRYIEETLKNTDNVEIFESCFVTESMAKRIAKLEKLQALSLDLGYRDYQALYGIKNLKHLALQAYIQTDLLHSLLLNSRSTLRSLNLNTNSLDFFNHLNQIVSAAEQDTENQHYFTALKSLTIQVSDLDSTSIRSLMRATNFAGLQELHIELLPEISSVFFQQLTDLFSTTSTSDLEVRLRNLKIDMRTSGYNVTESQQKAVTETKSSFLNSFNTLKSLELFDYGQYPLEISENPGLPNSLVQAILQHKGLERLSISYNGIIGGYQLPYLTPSTIGSLIDNLPLLREIDIAPEEHDLDQLGSVLSRASNIERIVFSCTSSWASHIRTDDPTKPLLHSVLKGFLCRSHPGDVGQLKWEEICKLRLVTVNCQIYEIASKFGKGGKGIGKPEKFTVPGNPKREVMFRNITGTGPATLHVGFDPTFQWVEKVSKDLD</sequence>
<dbReference type="Gene3D" id="3.80.10.10">
    <property type="entry name" value="Ribonuclease Inhibitor"/>
    <property type="match status" value="1"/>
</dbReference>
<organism evidence="12">
    <name type="scientific">Gibberella zeae</name>
    <name type="common">Wheat head blight fungus</name>
    <name type="synonym">Fusarium graminearum</name>
    <dbReference type="NCBI Taxonomy" id="5518"/>
    <lineage>
        <taxon>Eukaryota</taxon>
        <taxon>Fungi</taxon>
        <taxon>Dikarya</taxon>
        <taxon>Ascomycota</taxon>
        <taxon>Pezizomycotina</taxon>
        <taxon>Sordariomycetes</taxon>
        <taxon>Hypocreomycetidae</taxon>
        <taxon>Hypocreales</taxon>
        <taxon>Nectriaceae</taxon>
        <taxon>Fusarium</taxon>
    </lineage>
</organism>
<dbReference type="SUPFAM" id="SSF48264">
    <property type="entry name" value="Cytochrome P450"/>
    <property type="match status" value="1"/>
</dbReference>
<dbReference type="GO" id="GO:0016705">
    <property type="term" value="F:oxidoreductase activity, acting on paired donors, with incorporation or reduction of molecular oxygen"/>
    <property type="evidence" value="ECO:0007669"/>
    <property type="project" value="InterPro"/>
</dbReference>
<feature type="compositionally biased region" description="Basic residues" evidence="9">
    <location>
        <begin position="593"/>
        <end position="604"/>
    </location>
</feature>
<dbReference type="AlphaFoldDB" id="A0A4E9EED3"/>
<dbReference type="GO" id="GO:0005506">
    <property type="term" value="F:iron ion binding"/>
    <property type="evidence" value="ECO:0007669"/>
    <property type="project" value="InterPro"/>
</dbReference>
<keyword evidence="10" id="KW-0812">Transmembrane</keyword>
<keyword evidence="4" id="KW-0560">Oxidoreductase</keyword>
<keyword evidence="5 8" id="KW-0408">Iron</keyword>
<comment type="cofactor">
    <cofactor evidence="8">
        <name>heme</name>
        <dbReference type="ChEBI" id="CHEBI:30413"/>
    </cofactor>
</comment>
<dbReference type="InterPro" id="IPR032675">
    <property type="entry name" value="LRR_dom_sf"/>
</dbReference>
<gene>
    <name evidence="12" type="ORF">FUG_LOCUS428753</name>
</gene>
<comment type="pathway">
    <text evidence="7">Aromatic compound metabolism; phenylacetate degradation.</text>
</comment>
<evidence type="ECO:0000256" key="2">
    <source>
        <dbReference type="ARBA" id="ARBA00022617"/>
    </source>
</evidence>
<evidence type="ECO:0000256" key="3">
    <source>
        <dbReference type="ARBA" id="ARBA00022723"/>
    </source>
</evidence>
<dbReference type="InterPro" id="IPR002401">
    <property type="entry name" value="Cyt_P450_E_grp-I"/>
</dbReference>
<dbReference type="Gene3D" id="1.10.630.10">
    <property type="entry name" value="Cytochrome P450"/>
    <property type="match status" value="1"/>
</dbReference>
<keyword evidence="2 8" id="KW-0349">Heme</keyword>
<dbReference type="PROSITE" id="PS50181">
    <property type="entry name" value="FBOX"/>
    <property type="match status" value="1"/>
</dbReference>
<evidence type="ECO:0000256" key="6">
    <source>
        <dbReference type="ARBA" id="ARBA00023033"/>
    </source>
</evidence>
<keyword evidence="10" id="KW-1133">Transmembrane helix</keyword>
<accession>A0A4E9EED3</accession>
<dbReference type="InterPro" id="IPR036396">
    <property type="entry name" value="Cyt_P450_sf"/>
</dbReference>